<protein>
    <submittedName>
        <fullName evidence="2">Uncharacterized protein</fullName>
    </submittedName>
</protein>
<dbReference type="AlphaFoldDB" id="A0ABD3AS21"/>
<gene>
    <name evidence="2" type="ORF">ACH5RR_007523</name>
</gene>
<feature type="compositionally biased region" description="Basic and acidic residues" evidence="1">
    <location>
        <begin position="93"/>
        <end position="104"/>
    </location>
</feature>
<dbReference type="EMBL" id="JBJUIK010000003">
    <property type="protein sequence ID" value="KAL3534002.1"/>
    <property type="molecule type" value="Genomic_DNA"/>
</dbReference>
<name>A0ABD3AS21_9GENT</name>
<evidence type="ECO:0000313" key="2">
    <source>
        <dbReference type="EMBL" id="KAL3534002.1"/>
    </source>
</evidence>
<sequence length="104" mass="11491">MSATITGTSSTATTYLKILRFMPKNLPRVLGSSTYGPQRVRSVIVRCTTNARDNQPSRPKLKTKPPETNGVPDSKNEKIQKSREAMSTSLSTMEDKSKQETSSQ</sequence>
<feature type="region of interest" description="Disordered" evidence="1">
    <location>
        <begin position="48"/>
        <end position="104"/>
    </location>
</feature>
<proteinExistence type="predicted"/>
<organism evidence="2 3">
    <name type="scientific">Cinchona calisaya</name>
    <dbReference type="NCBI Taxonomy" id="153742"/>
    <lineage>
        <taxon>Eukaryota</taxon>
        <taxon>Viridiplantae</taxon>
        <taxon>Streptophyta</taxon>
        <taxon>Embryophyta</taxon>
        <taxon>Tracheophyta</taxon>
        <taxon>Spermatophyta</taxon>
        <taxon>Magnoliopsida</taxon>
        <taxon>eudicotyledons</taxon>
        <taxon>Gunneridae</taxon>
        <taxon>Pentapetalae</taxon>
        <taxon>asterids</taxon>
        <taxon>lamiids</taxon>
        <taxon>Gentianales</taxon>
        <taxon>Rubiaceae</taxon>
        <taxon>Cinchonoideae</taxon>
        <taxon>Cinchoneae</taxon>
        <taxon>Cinchona</taxon>
    </lineage>
</organism>
<keyword evidence="3" id="KW-1185">Reference proteome</keyword>
<accession>A0ABD3AS21</accession>
<reference evidence="2 3" key="1">
    <citation type="submission" date="2024-11" db="EMBL/GenBank/DDBJ databases">
        <title>A near-complete genome assembly of Cinchona calisaya.</title>
        <authorList>
            <person name="Lian D.C."/>
            <person name="Zhao X.W."/>
            <person name="Wei L."/>
        </authorList>
    </citation>
    <scope>NUCLEOTIDE SEQUENCE [LARGE SCALE GENOMIC DNA]</scope>
    <source>
        <tissue evidence="2">Nenye</tissue>
    </source>
</reference>
<evidence type="ECO:0000256" key="1">
    <source>
        <dbReference type="SAM" id="MobiDB-lite"/>
    </source>
</evidence>
<feature type="compositionally biased region" description="Basic and acidic residues" evidence="1">
    <location>
        <begin position="74"/>
        <end position="84"/>
    </location>
</feature>
<feature type="compositionally biased region" description="Polar residues" evidence="1">
    <location>
        <begin position="48"/>
        <end position="57"/>
    </location>
</feature>
<evidence type="ECO:0000313" key="3">
    <source>
        <dbReference type="Proteomes" id="UP001630127"/>
    </source>
</evidence>
<comment type="caution">
    <text evidence="2">The sequence shown here is derived from an EMBL/GenBank/DDBJ whole genome shotgun (WGS) entry which is preliminary data.</text>
</comment>
<dbReference type="Proteomes" id="UP001630127">
    <property type="component" value="Unassembled WGS sequence"/>
</dbReference>